<dbReference type="AlphaFoldDB" id="A0AA88C8E3"/>
<name>A0AA88C8E3_9BURK</name>
<dbReference type="InterPro" id="IPR002641">
    <property type="entry name" value="PNPLA_dom"/>
</dbReference>
<dbReference type="PANTHER" id="PTHR14226:SF78">
    <property type="entry name" value="SLR0060 PROTEIN"/>
    <property type="match status" value="1"/>
</dbReference>
<evidence type="ECO:0000256" key="4">
    <source>
        <dbReference type="PROSITE-ProRule" id="PRU01161"/>
    </source>
</evidence>
<keyword evidence="2 4" id="KW-0442">Lipid degradation</keyword>
<dbReference type="Gene3D" id="3.40.1090.10">
    <property type="entry name" value="Cytosolic phospholipase A2 catalytic domain"/>
    <property type="match status" value="2"/>
</dbReference>
<keyword evidence="1 4" id="KW-0378">Hydrolase</keyword>
<evidence type="ECO:0000259" key="5">
    <source>
        <dbReference type="PROSITE" id="PS51635"/>
    </source>
</evidence>
<dbReference type="PANTHER" id="PTHR14226">
    <property type="entry name" value="NEUROPATHY TARGET ESTERASE/SWISS CHEESE D.MELANOGASTER"/>
    <property type="match status" value="1"/>
</dbReference>
<evidence type="ECO:0000313" key="6">
    <source>
        <dbReference type="EMBL" id="GGY87594.1"/>
    </source>
</evidence>
<reference evidence="6" key="2">
    <citation type="submission" date="2022-12" db="EMBL/GenBank/DDBJ databases">
        <authorList>
            <person name="Sun Q."/>
            <person name="Kim S."/>
        </authorList>
    </citation>
    <scope>NUCLEOTIDE SEQUENCE</scope>
    <source>
        <strain evidence="6">KCTC 12344</strain>
    </source>
</reference>
<evidence type="ECO:0000313" key="7">
    <source>
        <dbReference type="Proteomes" id="UP000619512"/>
    </source>
</evidence>
<evidence type="ECO:0000256" key="1">
    <source>
        <dbReference type="ARBA" id="ARBA00022801"/>
    </source>
</evidence>
<dbReference type="InterPro" id="IPR050301">
    <property type="entry name" value="NTE"/>
</dbReference>
<dbReference type="InterPro" id="IPR016035">
    <property type="entry name" value="Acyl_Trfase/lysoPLipase"/>
</dbReference>
<dbReference type="GO" id="GO:0016042">
    <property type="term" value="P:lipid catabolic process"/>
    <property type="evidence" value="ECO:0007669"/>
    <property type="project" value="UniProtKB-UniRule"/>
</dbReference>
<feature type="short sequence motif" description="GXSXG" evidence="4">
    <location>
        <begin position="45"/>
        <end position="49"/>
    </location>
</feature>
<dbReference type="Proteomes" id="UP000619512">
    <property type="component" value="Unassembled WGS sequence"/>
</dbReference>
<proteinExistence type="predicted"/>
<comment type="caution">
    <text evidence="6">The sequence shown here is derived from an EMBL/GenBank/DDBJ whole genome shotgun (WGS) entry which is preliminary data.</text>
</comment>
<reference evidence="6" key="1">
    <citation type="journal article" date="2014" name="Int. J. Syst. Evol. Microbiol.">
        <title>Complete genome sequence of Corynebacterium casei LMG S-19264T (=DSM 44701T), isolated from a smear-ripened cheese.</title>
        <authorList>
            <consortium name="US DOE Joint Genome Institute (JGI-PGF)"/>
            <person name="Walter F."/>
            <person name="Albersmeier A."/>
            <person name="Kalinowski J."/>
            <person name="Ruckert C."/>
        </authorList>
    </citation>
    <scope>NUCLEOTIDE SEQUENCE</scope>
    <source>
        <strain evidence="6">KCTC 12344</strain>
    </source>
</reference>
<sequence length="349" mass="37513">MHIVKTDTRKTISLGLQGGGTYGAFTWGVLDRLLEEDIAIDAIGGSSSGAVNAVVLADGYAQGGGRQGAQAALRRFWTGLGTLALFTPLRPTPIDFMSGGWSVESNPLYHMMEAAGAIMGPVLQTPVTHNPLRNIFSSLINFERVRACEEIELYVAATNVRTGTGKLFMRAEMDAQRLLASACLPTVFAAVEVDGESYWDGSFVANPPLAPLQGREARDVIVVQNNPIARSTMPRSMADISNRANEVAFNISFVREISSLTHVGGVPDEQRGASMALEAMRLHLISGTDVLGNYAISSKFIGDLPFLQQLHAQGVAAAETWLRENWHAVGTHSTLDPSPVFFADQGLRA</sequence>
<dbReference type="Pfam" id="PF01734">
    <property type="entry name" value="Patatin"/>
    <property type="match status" value="1"/>
</dbReference>
<dbReference type="RefSeq" id="WP_229466356.1">
    <property type="nucleotide sequence ID" value="NZ_BMWW01000003.1"/>
</dbReference>
<dbReference type="PROSITE" id="PS51635">
    <property type="entry name" value="PNPLA"/>
    <property type="match status" value="1"/>
</dbReference>
<dbReference type="GO" id="GO:0016787">
    <property type="term" value="F:hydrolase activity"/>
    <property type="evidence" value="ECO:0007669"/>
    <property type="project" value="UniProtKB-UniRule"/>
</dbReference>
<protein>
    <submittedName>
        <fullName evidence="6">Alpha/beta hydrolase</fullName>
    </submittedName>
</protein>
<gene>
    <name evidence="6" type="ORF">GCM10007388_21190</name>
</gene>
<feature type="active site" description="Proton acceptor" evidence="4">
    <location>
        <position position="200"/>
    </location>
</feature>
<evidence type="ECO:0000256" key="2">
    <source>
        <dbReference type="ARBA" id="ARBA00022963"/>
    </source>
</evidence>
<accession>A0AA88C8E3</accession>
<feature type="short sequence motif" description="GXGXXG" evidence="4">
    <location>
        <begin position="18"/>
        <end position="23"/>
    </location>
</feature>
<evidence type="ECO:0000256" key="3">
    <source>
        <dbReference type="ARBA" id="ARBA00023098"/>
    </source>
</evidence>
<dbReference type="SUPFAM" id="SSF52151">
    <property type="entry name" value="FabD/lysophospholipase-like"/>
    <property type="match status" value="1"/>
</dbReference>
<keyword evidence="3 4" id="KW-0443">Lipid metabolism</keyword>
<organism evidence="6 7">
    <name type="scientific">Pseudoduganella plicata</name>
    <dbReference type="NCBI Taxonomy" id="321984"/>
    <lineage>
        <taxon>Bacteria</taxon>
        <taxon>Pseudomonadati</taxon>
        <taxon>Pseudomonadota</taxon>
        <taxon>Betaproteobacteria</taxon>
        <taxon>Burkholderiales</taxon>
        <taxon>Oxalobacteraceae</taxon>
        <taxon>Telluria group</taxon>
        <taxon>Pseudoduganella</taxon>
    </lineage>
</organism>
<dbReference type="EMBL" id="BMWW01000003">
    <property type="protein sequence ID" value="GGY87594.1"/>
    <property type="molecule type" value="Genomic_DNA"/>
</dbReference>
<feature type="active site" description="Nucleophile" evidence="4">
    <location>
        <position position="47"/>
    </location>
</feature>
<feature type="domain" description="PNPLA" evidence="5">
    <location>
        <begin position="14"/>
        <end position="213"/>
    </location>
</feature>
<comment type="caution">
    <text evidence="4">Lacks conserved residue(s) required for the propagation of feature annotation.</text>
</comment>